<sequence>MKPLNVIPLSLICLSYNCFAGIIPTNDFELIEEYVNKADKDTLSYF</sequence>
<proteinExistence type="predicted"/>
<dbReference type="AlphaFoldDB" id="A0A0F3PJQ6"/>
<dbReference type="RefSeq" id="WP_231288495.1">
    <property type="nucleotide sequence ID" value="NZ_LAOC01000001.1"/>
</dbReference>
<dbReference type="Proteomes" id="UP000033591">
    <property type="component" value="Unassembled WGS sequence"/>
</dbReference>
<protein>
    <submittedName>
        <fullName evidence="2">Uncharacterized protein</fullName>
    </submittedName>
</protein>
<accession>A0A0F3PJQ6</accession>
<dbReference type="EMBL" id="LAOC01000001">
    <property type="protein sequence ID" value="KJV79439.1"/>
    <property type="molecule type" value="Genomic_DNA"/>
</dbReference>
<dbReference type="PATRIC" id="fig|1359199.3.peg.1382"/>
<gene>
    <name evidence="2" type="ORF">RMAECT_1402</name>
</gene>
<organism evidence="2 3">
    <name type="scientific">Rickettsia rhipicephali str. Ect</name>
    <dbReference type="NCBI Taxonomy" id="1359199"/>
    <lineage>
        <taxon>Bacteria</taxon>
        <taxon>Pseudomonadati</taxon>
        <taxon>Pseudomonadota</taxon>
        <taxon>Alphaproteobacteria</taxon>
        <taxon>Rickettsiales</taxon>
        <taxon>Rickettsiaceae</taxon>
        <taxon>Rickettsieae</taxon>
        <taxon>Rickettsia</taxon>
        <taxon>spotted fever group</taxon>
    </lineage>
</organism>
<name>A0A0F3PJQ6_RICRH</name>
<feature type="signal peptide" evidence="1">
    <location>
        <begin position="1"/>
        <end position="20"/>
    </location>
</feature>
<keyword evidence="1" id="KW-0732">Signal</keyword>
<evidence type="ECO:0000313" key="3">
    <source>
        <dbReference type="Proteomes" id="UP000033591"/>
    </source>
</evidence>
<evidence type="ECO:0000313" key="2">
    <source>
        <dbReference type="EMBL" id="KJV79439.1"/>
    </source>
</evidence>
<comment type="caution">
    <text evidence="2">The sequence shown here is derived from an EMBL/GenBank/DDBJ whole genome shotgun (WGS) entry which is preliminary data.</text>
</comment>
<evidence type="ECO:0000256" key="1">
    <source>
        <dbReference type="SAM" id="SignalP"/>
    </source>
</evidence>
<reference evidence="2 3" key="1">
    <citation type="submission" date="2015-01" db="EMBL/GenBank/DDBJ databases">
        <title>Genome Sequencing of Rickettsiales.</title>
        <authorList>
            <person name="Daugherty S.C."/>
            <person name="Su Q."/>
            <person name="Abolude K."/>
            <person name="Beier-Sexton M."/>
            <person name="Carlyon J.A."/>
            <person name="Carter R."/>
            <person name="Day N.P."/>
            <person name="Dumler S.J."/>
            <person name="Dyachenko V."/>
            <person name="Godinez A."/>
            <person name="Kurtti T.J."/>
            <person name="Lichay M."/>
            <person name="Mullins K.E."/>
            <person name="Ott S."/>
            <person name="Pappas-Brown V."/>
            <person name="Paris D.H."/>
            <person name="Patel P."/>
            <person name="Richards A.L."/>
            <person name="Sadzewicz L."/>
            <person name="Sears K."/>
            <person name="Seidman D."/>
            <person name="Sengamalay N."/>
            <person name="Stenos J."/>
            <person name="Tallon L.J."/>
            <person name="Vincent G."/>
            <person name="Fraser C.M."/>
            <person name="Munderloh U."/>
            <person name="Dunning-Hotopp J.C."/>
        </authorList>
    </citation>
    <scope>NUCLEOTIDE SEQUENCE [LARGE SCALE GENOMIC DNA]</scope>
    <source>
        <strain evidence="2 3">Ect</strain>
    </source>
</reference>
<feature type="chain" id="PRO_5002465320" evidence="1">
    <location>
        <begin position="21"/>
        <end position="46"/>
    </location>
</feature>